<dbReference type="CDD" id="cd00540">
    <property type="entry name" value="AAG"/>
    <property type="match status" value="1"/>
</dbReference>
<dbReference type="InterPro" id="IPR011034">
    <property type="entry name" value="Formyl_transferase-like_C_sf"/>
</dbReference>
<evidence type="ECO:0000256" key="7">
    <source>
        <dbReference type="ARBA" id="ARBA00023204"/>
    </source>
</evidence>
<keyword evidence="15" id="KW-1185">Reference proteome</keyword>
<evidence type="ECO:0000256" key="9">
    <source>
        <dbReference type="ARBA" id="ARBA00066187"/>
    </source>
</evidence>
<dbReference type="SUPFAM" id="SSF50486">
    <property type="entry name" value="FMT C-terminal domain-like"/>
    <property type="match status" value="1"/>
</dbReference>
<comment type="catalytic activity">
    <reaction evidence="1">
        <text>Hydrolysis of alkylated DNA, releasing 3-methyladenine, 3-methylguanine, 7-methylguanine and 7-methyladenine.</text>
        <dbReference type="EC" id="3.2.2.21"/>
    </reaction>
</comment>
<evidence type="ECO:0000256" key="4">
    <source>
        <dbReference type="ARBA" id="ARBA00012000"/>
    </source>
</evidence>
<dbReference type="GO" id="GO:0006284">
    <property type="term" value="P:base-excision repair"/>
    <property type="evidence" value="ECO:0007669"/>
    <property type="project" value="InterPro"/>
</dbReference>
<keyword evidence="7" id="KW-0234">DNA repair</keyword>
<dbReference type="GO" id="GO:0003905">
    <property type="term" value="F:alkylbase DNA N-glycosylase activity"/>
    <property type="evidence" value="ECO:0007669"/>
    <property type="project" value="UniProtKB-EC"/>
</dbReference>
<evidence type="ECO:0000256" key="8">
    <source>
        <dbReference type="ARBA" id="ARBA00033426"/>
    </source>
</evidence>
<proteinExistence type="inferred from homology"/>
<dbReference type="GO" id="GO:0003677">
    <property type="term" value="F:DNA binding"/>
    <property type="evidence" value="ECO:0007669"/>
    <property type="project" value="InterPro"/>
</dbReference>
<evidence type="ECO:0000313" key="15">
    <source>
        <dbReference type="Proteomes" id="UP001209878"/>
    </source>
</evidence>
<protein>
    <recommendedName>
        <fullName evidence="10">DNA-3-methyladenine glycosylase</fullName>
        <ecNumber evidence="4">3.2.2.21</ecNumber>
    </recommendedName>
    <alternativeName>
        <fullName evidence="11">3-alkyladenine DNA glycosylase</fullName>
    </alternativeName>
    <alternativeName>
        <fullName evidence="8">3-methyladenine DNA glycosidase</fullName>
    </alternativeName>
    <alternativeName>
        <fullName evidence="13">ADPG</fullName>
    </alternativeName>
    <alternativeName>
        <fullName evidence="12">N-methylpurine-DNA glycosylase</fullName>
    </alternativeName>
</protein>
<evidence type="ECO:0000313" key="14">
    <source>
        <dbReference type="EMBL" id="KAK2166578.1"/>
    </source>
</evidence>
<dbReference type="PANTHER" id="PTHR10429:SF0">
    <property type="entry name" value="DNA-3-METHYLADENINE GLYCOSYLASE"/>
    <property type="match status" value="1"/>
</dbReference>
<dbReference type="Proteomes" id="UP001209878">
    <property type="component" value="Unassembled WGS sequence"/>
</dbReference>
<evidence type="ECO:0000256" key="13">
    <source>
        <dbReference type="ARBA" id="ARBA00082988"/>
    </source>
</evidence>
<dbReference type="FunFam" id="3.10.300.10:FF:000001">
    <property type="entry name" value="Putative 3-methyladenine DNA glycosylase"/>
    <property type="match status" value="1"/>
</dbReference>
<sequence length="289" mass="31722">MAGNVSTKRPTAGVEELPKKISRVSSSTICTEEQKGDVVKWQRSTKPSATVKSKPVEHNICDASVRPDNNTRLQLPFYDKPCVDLAKALLGKRIVRVLDSEKLCGRIVETESYLGGDDKASHSYGSRQTAKNGAMFMPAGTAYVYNIYGIYTCLNISSKGDGAAVLIRAIDDLQGIKTMRTLRGVRRSDKGERLKEHDLGNGPSKLTQAMAIDKANTDKADLTKAEHIWLEDGDEIAEKNVVVTSRIGVSSAGEEWAQKPLRFYVQGSKGISVRDKKAELMLLEMSETK</sequence>
<dbReference type="EMBL" id="JAODUO010001312">
    <property type="protein sequence ID" value="KAK2166578.1"/>
    <property type="molecule type" value="Genomic_DNA"/>
</dbReference>
<dbReference type="Pfam" id="PF02245">
    <property type="entry name" value="Pur_DNA_glyco"/>
    <property type="match status" value="1"/>
</dbReference>
<evidence type="ECO:0000256" key="6">
    <source>
        <dbReference type="ARBA" id="ARBA00022801"/>
    </source>
</evidence>
<evidence type="ECO:0000256" key="12">
    <source>
        <dbReference type="ARBA" id="ARBA00078171"/>
    </source>
</evidence>
<evidence type="ECO:0000256" key="5">
    <source>
        <dbReference type="ARBA" id="ARBA00022763"/>
    </source>
</evidence>
<dbReference type="Gene3D" id="3.10.300.10">
    <property type="entry name" value="Methylpurine-DNA glycosylase (MPG)"/>
    <property type="match status" value="1"/>
</dbReference>
<comment type="caution">
    <text evidence="14">The sequence shown here is derived from an EMBL/GenBank/DDBJ whole genome shotgun (WGS) entry which is preliminary data.</text>
</comment>
<comment type="function">
    <text evidence="2">Hydrolysis of the deoxyribose N-glycosidic bond to excise 3-methyladenine, and 7-methylguanine from the damaged DNA polymer formed by alkylation lesions.</text>
</comment>
<evidence type="ECO:0000256" key="1">
    <source>
        <dbReference type="ARBA" id="ARBA00000086"/>
    </source>
</evidence>
<keyword evidence="6" id="KW-0378">Hydrolase</keyword>
<evidence type="ECO:0000256" key="11">
    <source>
        <dbReference type="ARBA" id="ARBA00076879"/>
    </source>
</evidence>
<evidence type="ECO:0000256" key="10">
    <source>
        <dbReference type="ARBA" id="ARBA00068926"/>
    </source>
</evidence>
<dbReference type="InterPro" id="IPR036995">
    <property type="entry name" value="MPG_sf"/>
</dbReference>
<dbReference type="HAMAP" id="MF_00527">
    <property type="entry name" value="3MGH"/>
    <property type="match status" value="1"/>
</dbReference>
<reference evidence="14" key="1">
    <citation type="journal article" date="2023" name="Mol. Biol. Evol.">
        <title>Third-Generation Sequencing Reveals the Adaptive Role of the Epigenome in Three Deep-Sea Polychaetes.</title>
        <authorList>
            <person name="Perez M."/>
            <person name="Aroh O."/>
            <person name="Sun Y."/>
            <person name="Lan Y."/>
            <person name="Juniper S.K."/>
            <person name="Young C.R."/>
            <person name="Angers B."/>
            <person name="Qian P.Y."/>
        </authorList>
    </citation>
    <scope>NUCLEOTIDE SEQUENCE</scope>
    <source>
        <strain evidence="14">R07B-5</strain>
    </source>
</reference>
<gene>
    <name evidence="14" type="ORF">NP493_1304g00008</name>
</gene>
<organism evidence="14 15">
    <name type="scientific">Ridgeia piscesae</name>
    <name type="common">Tubeworm</name>
    <dbReference type="NCBI Taxonomy" id="27915"/>
    <lineage>
        <taxon>Eukaryota</taxon>
        <taxon>Metazoa</taxon>
        <taxon>Spiralia</taxon>
        <taxon>Lophotrochozoa</taxon>
        <taxon>Annelida</taxon>
        <taxon>Polychaeta</taxon>
        <taxon>Sedentaria</taxon>
        <taxon>Canalipalpata</taxon>
        <taxon>Sabellida</taxon>
        <taxon>Siboglinidae</taxon>
        <taxon>Ridgeia</taxon>
    </lineage>
</organism>
<evidence type="ECO:0000256" key="2">
    <source>
        <dbReference type="ARBA" id="ARBA00002421"/>
    </source>
</evidence>
<dbReference type="EC" id="3.2.2.21" evidence="4"/>
<name>A0AAD9K7M9_RIDPI</name>
<accession>A0AAD9K7M9</accession>
<dbReference type="AlphaFoldDB" id="A0AAD9K7M9"/>
<dbReference type="NCBIfam" id="TIGR00567">
    <property type="entry name" value="3mg"/>
    <property type="match status" value="1"/>
</dbReference>
<dbReference type="PANTHER" id="PTHR10429">
    <property type="entry name" value="DNA-3-METHYLADENINE GLYCOSYLASE"/>
    <property type="match status" value="1"/>
</dbReference>
<keyword evidence="5" id="KW-0227">DNA damage</keyword>
<evidence type="ECO:0000256" key="3">
    <source>
        <dbReference type="ARBA" id="ARBA00009232"/>
    </source>
</evidence>
<comment type="subunit">
    <text evidence="9">Binds MBD1. Binds SSBP1.</text>
</comment>
<comment type="similarity">
    <text evidence="3">Belongs to the DNA glycosylase MPG family.</text>
</comment>
<dbReference type="InterPro" id="IPR003180">
    <property type="entry name" value="MPG"/>
</dbReference>